<feature type="region of interest" description="Disordered" evidence="1">
    <location>
        <begin position="1113"/>
        <end position="1143"/>
    </location>
</feature>
<evidence type="ECO:0000313" key="3">
    <source>
        <dbReference type="EMBL" id="KAG9325279.1"/>
    </source>
</evidence>
<evidence type="ECO:0000259" key="2">
    <source>
        <dbReference type="PROSITE" id="PS50097"/>
    </source>
</evidence>
<protein>
    <recommendedName>
        <fullName evidence="2">BTB domain-containing protein</fullName>
    </recommendedName>
</protein>
<organism evidence="3 4">
    <name type="scientific">Mortierella alpina</name>
    <name type="common">Oleaginous fungus</name>
    <name type="synonym">Mortierella renispora</name>
    <dbReference type="NCBI Taxonomy" id="64518"/>
    <lineage>
        <taxon>Eukaryota</taxon>
        <taxon>Fungi</taxon>
        <taxon>Fungi incertae sedis</taxon>
        <taxon>Mucoromycota</taxon>
        <taxon>Mortierellomycotina</taxon>
        <taxon>Mortierellomycetes</taxon>
        <taxon>Mortierellales</taxon>
        <taxon>Mortierellaceae</taxon>
        <taxon>Mortierella</taxon>
    </lineage>
</organism>
<gene>
    <name evidence="3" type="ORF">KVV02_000027</name>
</gene>
<dbReference type="InterPro" id="IPR011333">
    <property type="entry name" value="SKP1/BTB/POZ_sf"/>
</dbReference>
<dbReference type="Proteomes" id="UP000717515">
    <property type="component" value="Unassembled WGS sequence"/>
</dbReference>
<feature type="domain" description="BTB" evidence="2">
    <location>
        <begin position="1223"/>
        <end position="1291"/>
    </location>
</feature>
<accession>A0A9P8A7C0</accession>
<dbReference type="CDD" id="cd18186">
    <property type="entry name" value="BTB_POZ_ZBTB_KLHL-like"/>
    <property type="match status" value="1"/>
</dbReference>
<dbReference type="PROSITE" id="PS50097">
    <property type="entry name" value="BTB"/>
    <property type="match status" value="1"/>
</dbReference>
<dbReference type="SMART" id="SM00225">
    <property type="entry name" value="BTB"/>
    <property type="match status" value="1"/>
</dbReference>
<feature type="region of interest" description="Disordered" evidence="1">
    <location>
        <begin position="1390"/>
        <end position="1418"/>
    </location>
</feature>
<dbReference type="InterPro" id="IPR000210">
    <property type="entry name" value="BTB/POZ_dom"/>
</dbReference>
<proteinExistence type="predicted"/>
<sequence>MRTAELINLLRSKDRTSPAAKEELAALDPSRFLHLLGELAKWLQAEVTKYQSHRRPEYRPQAAIRSQIKQTLFAINIVLDSAGAKGSGSKPTDPSPSSGTRTSKTAIPLDDAQKESILEDFLTPLLICIAPLSRDSDTQDIQLMSAKILCFCTNARSKNTPFPPQDVARKIMTLQSKKPGDGPSARATTHAIMGLLALLRSPLIKLQDYGLRILSSHRFLVELESTWQVIAPLAEILESMRDKLATLASDNPPHLQDDSEAAIDLELKEPVRNKLDGAQVAQELETTLGIQTKAMSLLQNLLQVAGDKKASLTAASTAASSQDQSLEPMSVARKRTFLREALRDNPHIALLLDIWRTLQLITLFSRTHSPAVERLVLVTSATIYWSCWVFQDQVVSYILAVGADTLLAWYGYYITSQVDPSLDPESTTLLTPQQLPSAVDVSSQKETVRNRCLVLEYITKLIFNICSAKKHQETLFSGQGPVGIVIMRRTLEFLENMLDSSLPMIDSSSPEWDEPSVDSKARVVTYALEAIQVRTGILEAMLGILSACMGASREGDDLVLQGRLLNLLVLLMSDMEQLLGIEITDSAEQRIRNHTFNLLRSILQTDSAISAIDDVTMDQWTLGYTSLVDMIIEPLERWDRSSVYPPFGEREAKEWLRQGEHQVKVLGIFRLFWKHHSRGRSMLSELFGPRFYQLQMVEVLVGPECRDGTSEAAKWAKMRTVYLVETMVYFGVEAGVRINMRERWSSLLFITLLLGASVRRLEACGYSAKEKLCREIARACLGALKNFWYDRQSLEQLADLDTSIVDTDFWKSNMPATVVRSDIANSISIVPLLLAIIAPPGTTWSSELVVGPMDSKDYTRKKRRHVLLDNQDPLLSEAAWLLSVLAQFSGCQQRLISKPGAIWILSRLMVERLLVNFHGLPTTDKDVGEMQQNSAEAVHSSLEKALLTTLRRIMSAVDLAKGIVSNNTITELFAAILEIDRPLSFYNTKLVCDVSETDTSQDQILPTPSQHELHVQLLLQFRSAMQPLRVQFERVYQYVGGHRSFQDADETSESVYWLREYCALVFLYATEPCKTSSVTSWTSKADKTALLNSESIFGVACRMLTLEMDYDDAEEKEEAAPTLEGAESSDNQRQSSLQDKEDLSAQKEEAKMRRFSAALAIQSLSWRNCPRWRVQHQDLKQSYGNVMTIEREAYIQMLKAEGNSAAAAAVGLNTEPALNVHRLPVTFLVQDRVIAFDNRLVLARCSDFFYNLLLGEFMETTQDQIRIQDVEADDFEMLLEVVGESLLTAQHVLPQDLPLSMVLRLMACAERFMVVYIRRLAEAWILNTLQTREMKHYRLQARSAMDTEASMSESLRRTREESPQDELVKRMRFDQESSWAAMDLRNGDDGLATVLEDNDPSEMDQDRDLETEAEEEEKQESIQECLLMVFEACSDPRYGHIHSPEHPFYRLVWDVLKRMVLRLASVAVEPRFAAMLEHGGEERIQEFLQMLFELVVEDTP</sequence>
<comment type="caution">
    <text evidence="3">The sequence shown here is derived from an EMBL/GenBank/DDBJ whole genome shotgun (WGS) entry which is preliminary data.</text>
</comment>
<feature type="region of interest" description="Disordered" evidence="1">
    <location>
        <begin position="83"/>
        <end position="108"/>
    </location>
</feature>
<evidence type="ECO:0000256" key="1">
    <source>
        <dbReference type="SAM" id="MobiDB-lite"/>
    </source>
</evidence>
<dbReference type="Pfam" id="PF00651">
    <property type="entry name" value="BTB"/>
    <property type="match status" value="1"/>
</dbReference>
<feature type="compositionally biased region" description="Polar residues" evidence="1">
    <location>
        <begin position="89"/>
        <end position="105"/>
    </location>
</feature>
<evidence type="ECO:0000313" key="4">
    <source>
        <dbReference type="Proteomes" id="UP000717515"/>
    </source>
</evidence>
<feature type="compositionally biased region" description="Polar residues" evidence="1">
    <location>
        <begin position="1128"/>
        <end position="1137"/>
    </location>
</feature>
<dbReference type="SUPFAM" id="SSF54695">
    <property type="entry name" value="POZ domain"/>
    <property type="match status" value="1"/>
</dbReference>
<name>A0A9P8A7C0_MORAP</name>
<dbReference type="EMBL" id="JAIFTL010000044">
    <property type="protein sequence ID" value="KAG9325279.1"/>
    <property type="molecule type" value="Genomic_DNA"/>
</dbReference>
<dbReference type="Gene3D" id="3.30.710.10">
    <property type="entry name" value="Potassium Channel Kv1.1, Chain A"/>
    <property type="match status" value="1"/>
</dbReference>
<reference evidence="3" key="1">
    <citation type="submission" date="2021-07" db="EMBL/GenBank/DDBJ databases">
        <title>Draft genome of Mortierella alpina, strain LL118, isolated from an aspen leaf litter sample.</title>
        <authorList>
            <person name="Yang S."/>
            <person name="Vinatzer B.A."/>
        </authorList>
    </citation>
    <scope>NUCLEOTIDE SEQUENCE</scope>
    <source>
        <strain evidence="3">LL118</strain>
    </source>
</reference>